<protein>
    <submittedName>
        <fullName evidence="2">Uncharacterized protein</fullName>
    </submittedName>
</protein>
<gene>
    <name evidence="2" type="ORF">ERS852574_00885</name>
</gene>
<accession>A0A173RUW2</accession>
<dbReference type="AlphaFoldDB" id="A0A173RUW2"/>
<dbReference type="EMBL" id="CYXR01000005">
    <property type="protein sequence ID" value="CUM81790.1"/>
    <property type="molecule type" value="Genomic_DNA"/>
</dbReference>
<evidence type="ECO:0000313" key="3">
    <source>
        <dbReference type="Proteomes" id="UP000095727"/>
    </source>
</evidence>
<sequence length="416" mass="46577">MEPKPKERIVFDEDLYYGDEGEEMAINDLMERDGLTEDEVREDFTDDEIFNHQMEMKDFDYEEEMRALAAFFNGEKSDMSDFVNPYGGNHILVSGSVGRWNGTSTGIAVYKDFDAATDCSPSRFGQGNVFADCEIQKVWDENGTLYLAGAHHDGRVSVEMRQLTDEGERLWGQLDYEDYLPLEGLTAMGKHYELGDENRFVHDLYNSPELCAAPRYVEQSFGCPSEEYEKEEGTLPHDFTTGKWRVHLIYPGERYGLDGCLTYELNAYSGAPAAAHRASYPLVEFYDTSQDTARFPGGQFVSRYYMTDLLEDDSIAVSLDTMLKNGNQFSLDGGIPAWTVEGDDLAKVNDFLKKSCMEFCGSLPGDEKDEDGYSLTGEAKDATASRNGLSRNQMGIEEKAAECKEAATVLANGNAL</sequence>
<evidence type="ECO:0000313" key="2">
    <source>
        <dbReference type="EMBL" id="CUM81790.1"/>
    </source>
</evidence>
<reference evidence="2 3" key="1">
    <citation type="submission" date="2015-09" db="EMBL/GenBank/DDBJ databases">
        <authorList>
            <consortium name="Pathogen Informatics"/>
        </authorList>
    </citation>
    <scope>NUCLEOTIDE SEQUENCE [LARGE SCALE GENOMIC DNA]</scope>
    <source>
        <strain evidence="2 3">2789STDY5834962</strain>
    </source>
</reference>
<organism evidence="2 3">
    <name type="scientific">Coprococcus comes</name>
    <dbReference type="NCBI Taxonomy" id="410072"/>
    <lineage>
        <taxon>Bacteria</taxon>
        <taxon>Bacillati</taxon>
        <taxon>Bacillota</taxon>
        <taxon>Clostridia</taxon>
        <taxon>Lachnospirales</taxon>
        <taxon>Lachnospiraceae</taxon>
        <taxon>Coprococcus</taxon>
    </lineage>
</organism>
<dbReference type="RefSeq" id="WP_055155930.1">
    <property type="nucleotide sequence ID" value="NZ_CYXR01000005.1"/>
</dbReference>
<dbReference type="Proteomes" id="UP000095727">
    <property type="component" value="Unassembled WGS sequence"/>
</dbReference>
<feature type="region of interest" description="Disordered" evidence="1">
    <location>
        <begin position="369"/>
        <end position="391"/>
    </location>
</feature>
<name>A0A173RUW2_9FIRM</name>
<evidence type="ECO:0000256" key="1">
    <source>
        <dbReference type="SAM" id="MobiDB-lite"/>
    </source>
</evidence>
<proteinExistence type="predicted"/>